<feature type="domain" description="Core-binding (CB)" evidence="5">
    <location>
        <begin position="62"/>
        <end position="155"/>
    </location>
</feature>
<dbReference type="SUPFAM" id="SSF56349">
    <property type="entry name" value="DNA breaking-rejoining enzymes"/>
    <property type="match status" value="1"/>
</dbReference>
<evidence type="ECO:0000313" key="7">
    <source>
        <dbReference type="Proteomes" id="UP000664398"/>
    </source>
</evidence>
<comment type="caution">
    <text evidence="6">The sequence shown here is derived from an EMBL/GenBank/DDBJ whole genome shotgun (WGS) entry which is preliminary data.</text>
</comment>
<dbReference type="PROSITE" id="PS51898">
    <property type="entry name" value="TYR_RECOMBINASE"/>
    <property type="match status" value="1"/>
</dbReference>
<dbReference type="InterPro" id="IPR028259">
    <property type="entry name" value="AP2-like_int_N"/>
</dbReference>
<evidence type="ECO:0000259" key="4">
    <source>
        <dbReference type="PROSITE" id="PS51898"/>
    </source>
</evidence>
<dbReference type="AlphaFoldDB" id="A0A939RXA0"/>
<dbReference type="PROSITE" id="PS51900">
    <property type="entry name" value="CB"/>
    <property type="match status" value="1"/>
</dbReference>
<keyword evidence="7" id="KW-1185">Reference proteome</keyword>
<dbReference type="GO" id="GO:0006310">
    <property type="term" value="P:DNA recombination"/>
    <property type="evidence" value="ECO:0007669"/>
    <property type="project" value="UniProtKB-KW"/>
</dbReference>
<evidence type="ECO:0000256" key="3">
    <source>
        <dbReference type="PROSITE-ProRule" id="PRU01248"/>
    </source>
</evidence>
<dbReference type="Gene3D" id="1.10.443.10">
    <property type="entry name" value="Intergrase catalytic core"/>
    <property type="match status" value="1"/>
</dbReference>
<dbReference type="InterPro" id="IPR002104">
    <property type="entry name" value="Integrase_catalytic"/>
</dbReference>
<sequence length="327" mass="35858">MATIKPYDTAAGKRYRVRYRKPDGAQTDKRGFKTKREAELFLASTTISKATGDYIDPQAGRTTVRALGETWLAGQTHLKPSSAAAFAGSWRTHVEPQWGERQVASITYSEIQAWVSELTAGIPDVKEGEWVRKPKSATTVHRAHSVLSAVLDAAARDRLIASNPARGVKLPRKVGRRHAYLTHAQVAHLAREAKEHALLVNLLAYTGLRWGEATALHVSDIDQMRKRLRVSRNAVTVAGKIIPGTPKTHRARTVPVPAFLLADLLEQIEGRGPDALVIGDGVTHQSAPAAGRNWFSGAVKRCRAIDSTFPVITPHDLRHTVVPRKVV</sequence>
<proteinExistence type="predicted"/>
<evidence type="ECO:0000256" key="2">
    <source>
        <dbReference type="ARBA" id="ARBA00023172"/>
    </source>
</evidence>
<keyword evidence="2" id="KW-0233">DNA recombination</keyword>
<dbReference type="PANTHER" id="PTHR30349">
    <property type="entry name" value="PHAGE INTEGRASE-RELATED"/>
    <property type="match status" value="1"/>
</dbReference>
<evidence type="ECO:0000259" key="5">
    <source>
        <dbReference type="PROSITE" id="PS51900"/>
    </source>
</evidence>
<dbReference type="Pfam" id="PF14657">
    <property type="entry name" value="Arm-DNA-bind_4"/>
    <property type="match status" value="1"/>
</dbReference>
<reference evidence="6" key="1">
    <citation type="submission" date="2021-03" db="EMBL/GenBank/DDBJ databases">
        <title>Leucobacter chromiisoli sp. nov., isolated from chromium-containing soil of chemical plant.</title>
        <authorList>
            <person name="Xu Z."/>
        </authorList>
    </citation>
    <scope>NUCLEOTIDE SEQUENCE</scope>
    <source>
        <strain evidence="6">A2</strain>
    </source>
</reference>
<dbReference type="GO" id="GO:0003677">
    <property type="term" value="F:DNA binding"/>
    <property type="evidence" value="ECO:0007669"/>
    <property type="project" value="UniProtKB-UniRule"/>
</dbReference>
<dbReference type="EMBL" id="JAGDYL010000019">
    <property type="protein sequence ID" value="MBO1805882.1"/>
    <property type="molecule type" value="Genomic_DNA"/>
</dbReference>
<feature type="domain" description="Tyr recombinase" evidence="4">
    <location>
        <begin position="176"/>
        <end position="327"/>
    </location>
</feature>
<keyword evidence="1 3" id="KW-0238">DNA-binding</keyword>
<gene>
    <name evidence="6" type="ORF">J4H91_11230</name>
</gene>
<accession>A0A939RXA0</accession>
<dbReference type="InterPro" id="IPR011010">
    <property type="entry name" value="DNA_brk_join_enz"/>
</dbReference>
<protein>
    <submittedName>
        <fullName evidence="6">Tyrosine-type recombinase/integrase</fullName>
    </submittedName>
</protein>
<evidence type="ECO:0000313" key="6">
    <source>
        <dbReference type="EMBL" id="MBO1805882.1"/>
    </source>
</evidence>
<dbReference type="RefSeq" id="WP_208046352.1">
    <property type="nucleotide sequence ID" value="NZ_JAGDYL010000019.1"/>
</dbReference>
<dbReference type="Gene3D" id="1.10.150.130">
    <property type="match status" value="1"/>
</dbReference>
<dbReference type="GO" id="GO:0015074">
    <property type="term" value="P:DNA integration"/>
    <property type="evidence" value="ECO:0007669"/>
    <property type="project" value="InterPro"/>
</dbReference>
<dbReference type="PANTHER" id="PTHR30349:SF88">
    <property type="entry name" value="BLL1584 PROTEIN"/>
    <property type="match status" value="1"/>
</dbReference>
<name>A0A939RXA0_9MICO</name>
<dbReference type="InterPro" id="IPR013762">
    <property type="entry name" value="Integrase-like_cat_sf"/>
</dbReference>
<dbReference type="Pfam" id="PF00589">
    <property type="entry name" value="Phage_integrase"/>
    <property type="match status" value="1"/>
</dbReference>
<dbReference type="InterPro" id="IPR010998">
    <property type="entry name" value="Integrase_recombinase_N"/>
</dbReference>
<dbReference type="InterPro" id="IPR044068">
    <property type="entry name" value="CB"/>
</dbReference>
<dbReference type="InterPro" id="IPR050090">
    <property type="entry name" value="Tyrosine_recombinase_XerCD"/>
</dbReference>
<dbReference type="Proteomes" id="UP000664398">
    <property type="component" value="Unassembled WGS sequence"/>
</dbReference>
<organism evidence="6 7">
    <name type="scientific">Leucobacter ruminantium</name>
    <dbReference type="NCBI Taxonomy" id="1289170"/>
    <lineage>
        <taxon>Bacteria</taxon>
        <taxon>Bacillati</taxon>
        <taxon>Actinomycetota</taxon>
        <taxon>Actinomycetes</taxon>
        <taxon>Micrococcales</taxon>
        <taxon>Microbacteriaceae</taxon>
        <taxon>Leucobacter</taxon>
    </lineage>
</organism>
<evidence type="ECO:0000256" key="1">
    <source>
        <dbReference type="ARBA" id="ARBA00023125"/>
    </source>
</evidence>